<evidence type="ECO:0000313" key="3">
    <source>
        <dbReference type="Proteomes" id="UP000617628"/>
    </source>
</evidence>
<accession>A0A934RXG6</accession>
<name>A0A934RXG6_9BACT</name>
<protein>
    <recommendedName>
        <fullName evidence="4">Glycosyl transferase family 1 domain-containing protein</fullName>
    </recommendedName>
</protein>
<keyword evidence="3" id="KW-1185">Reference proteome</keyword>
<comment type="caution">
    <text evidence="2">The sequence shown here is derived from an EMBL/GenBank/DDBJ whole genome shotgun (WGS) entry which is preliminary data.</text>
</comment>
<evidence type="ECO:0008006" key="4">
    <source>
        <dbReference type="Google" id="ProtNLM"/>
    </source>
</evidence>
<evidence type="ECO:0000313" key="2">
    <source>
        <dbReference type="EMBL" id="MBK1875679.1"/>
    </source>
</evidence>
<dbReference type="EMBL" id="JAENIL010000003">
    <property type="protein sequence ID" value="MBK1875679.1"/>
    <property type="molecule type" value="Genomic_DNA"/>
</dbReference>
<dbReference type="Gene3D" id="3.40.50.2000">
    <property type="entry name" value="Glycogen Phosphorylase B"/>
    <property type="match status" value="1"/>
</dbReference>
<gene>
    <name evidence="2" type="ORF">JIN87_02305</name>
</gene>
<proteinExistence type="predicted"/>
<feature type="compositionally biased region" description="Polar residues" evidence="1">
    <location>
        <begin position="202"/>
        <end position="217"/>
    </location>
</feature>
<dbReference type="RefSeq" id="WP_200353898.1">
    <property type="nucleotide sequence ID" value="NZ_JAENIL010000003.1"/>
</dbReference>
<reference evidence="2" key="1">
    <citation type="submission" date="2021-01" db="EMBL/GenBank/DDBJ databases">
        <title>Modified the classification status of verrucomicrobia.</title>
        <authorList>
            <person name="Feng X."/>
        </authorList>
    </citation>
    <scope>NUCLEOTIDE SEQUENCE</scope>
    <source>
        <strain evidence="2">KCTC 13126</strain>
    </source>
</reference>
<feature type="region of interest" description="Disordered" evidence="1">
    <location>
        <begin position="198"/>
        <end position="217"/>
    </location>
</feature>
<dbReference type="AlphaFoldDB" id="A0A934RXG6"/>
<dbReference type="Proteomes" id="UP000617628">
    <property type="component" value="Unassembled WGS sequence"/>
</dbReference>
<sequence>MLTTLIYPRKNGHFKNYISIIESHHNKRTASQLVNKSKLSQALFSISKAGTSEKSNYIFLHAESHWFAAILLRLFGHTNKISLLFYYGLLNSPSTTRRLLVKALLEILNILDIEPLSLENPTEDLVKIDANNTKMIFDPILLSPPETIPPHRPSASKFLIAGYIDNRKSIVESINGIHNYSKAHNIKSHLTILGQQDKRTQRQIAQKSEPNSNPTIKSVNERFSDEQLHQELTKTDIVLAIYKNHAGSSSMVINAILHNKPVLFIAENTLQIFSKTLGISQLPKHPTEEEIARALNSLARSTKEQYTQTHRSSFLAKRTPEAFCRGLTGHQPPIKQEIY</sequence>
<evidence type="ECO:0000256" key="1">
    <source>
        <dbReference type="SAM" id="MobiDB-lite"/>
    </source>
</evidence>
<organism evidence="2 3">
    <name type="scientific">Pelagicoccus mobilis</name>
    <dbReference type="NCBI Taxonomy" id="415221"/>
    <lineage>
        <taxon>Bacteria</taxon>
        <taxon>Pseudomonadati</taxon>
        <taxon>Verrucomicrobiota</taxon>
        <taxon>Opitutia</taxon>
        <taxon>Puniceicoccales</taxon>
        <taxon>Pelagicoccaceae</taxon>
        <taxon>Pelagicoccus</taxon>
    </lineage>
</organism>